<protein>
    <submittedName>
        <fullName evidence="3">Uncharacterized protein</fullName>
    </submittedName>
</protein>
<organism evidence="3 4">
    <name type="scientific">Leptobrachium leishanense</name>
    <name type="common">Leishan spiny toad</name>
    <dbReference type="NCBI Taxonomy" id="445787"/>
    <lineage>
        <taxon>Eukaryota</taxon>
        <taxon>Metazoa</taxon>
        <taxon>Chordata</taxon>
        <taxon>Craniata</taxon>
        <taxon>Vertebrata</taxon>
        <taxon>Euteleostomi</taxon>
        <taxon>Amphibia</taxon>
        <taxon>Batrachia</taxon>
        <taxon>Anura</taxon>
        <taxon>Pelobatoidea</taxon>
        <taxon>Megophryidae</taxon>
        <taxon>Leptobrachium</taxon>
    </lineage>
</organism>
<keyword evidence="2" id="KW-1133">Transmembrane helix</keyword>
<feature type="compositionally biased region" description="Polar residues" evidence="1">
    <location>
        <begin position="35"/>
        <end position="52"/>
    </location>
</feature>
<proteinExistence type="predicted"/>
<keyword evidence="4" id="KW-1185">Reference proteome</keyword>
<name>A0A8C5MV08_9ANUR</name>
<evidence type="ECO:0000256" key="2">
    <source>
        <dbReference type="SAM" id="Phobius"/>
    </source>
</evidence>
<keyword evidence="2" id="KW-0812">Transmembrane</keyword>
<dbReference type="OrthoDB" id="8961338at2759"/>
<evidence type="ECO:0000313" key="4">
    <source>
        <dbReference type="Proteomes" id="UP000694569"/>
    </source>
</evidence>
<feature type="compositionally biased region" description="Basic and acidic residues" evidence="1">
    <location>
        <begin position="11"/>
        <end position="31"/>
    </location>
</feature>
<dbReference type="Ensembl" id="ENSLLET00000019706.1">
    <property type="protein sequence ID" value="ENSLLEP00000018958.1"/>
    <property type="gene ID" value="ENSLLEG00000012001.1"/>
</dbReference>
<dbReference type="Proteomes" id="UP000694569">
    <property type="component" value="Unplaced"/>
</dbReference>
<dbReference type="PANTHER" id="PTHR35255:SF1">
    <property type="entry name" value="TRANSMEMBRANE PROTEIN 71"/>
    <property type="match status" value="1"/>
</dbReference>
<reference evidence="3" key="2">
    <citation type="submission" date="2025-09" db="UniProtKB">
        <authorList>
            <consortium name="Ensembl"/>
        </authorList>
    </citation>
    <scope>IDENTIFICATION</scope>
</reference>
<dbReference type="GeneTree" id="ENSGT01040000243722"/>
<feature type="transmembrane region" description="Helical" evidence="2">
    <location>
        <begin position="229"/>
        <end position="248"/>
    </location>
</feature>
<dbReference type="Pfam" id="PF15121">
    <property type="entry name" value="TMEM71"/>
    <property type="match status" value="1"/>
</dbReference>
<reference evidence="3" key="1">
    <citation type="submission" date="2025-08" db="UniProtKB">
        <authorList>
            <consortium name="Ensembl"/>
        </authorList>
    </citation>
    <scope>IDENTIFICATION</scope>
</reference>
<keyword evidence="2" id="KW-0472">Membrane</keyword>
<dbReference type="InterPro" id="IPR027975">
    <property type="entry name" value="TMEM71"/>
</dbReference>
<accession>A0A8C5MV08</accession>
<sequence>MITRSGQSRPPTEERSRRSCDVSPTLRDRLDLTPSGRTVQKVTASCPQSPNLGSAHRQATVFTMDDAPPMMSTPISSKRSSLFCEISQLPSKLFNTYTSRDSYELDEMDPNHNTSFNSTMGRLFSTCRHSLRLLNNGYYILDEDSVLCSAEGNITFSPTKPNVSYKENVVRIFRHRRRSVAPRRLNLWNKEIQPQESGLEDDNNWNRQEVESQDNHIFSPKPTRWNRRTLTVVLFCMCLFISLLARYLTPSTPQLLRSDEKTELVEFPPALPAADIFELPG</sequence>
<feature type="region of interest" description="Disordered" evidence="1">
    <location>
        <begin position="1"/>
        <end position="54"/>
    </location>
</feature>
<dbReference type="AlphaFoldDB" id="A0A8C5MV08"/>
<evidence type="ECO:0000256" key="1">
    <source>
        <dbReference type="SAM" id="MobiDB-lite"/>
    </source>
</evidence>
<evidence type="ECO:0000313" key="3">
    <source>
        <dbReference type="Ensembl" id="ENSLLEP00000018958.1"/>
    </source>
</evidence>
<dbReference type="PANTHER" id="PTHR35255">
    <property type="entry name" value="TRANSMEMBRANE PROTEIN 71"/>
    <property type="match status" value="1"/>
</dbReference>